<sequence>MPAKPMKFIITIFQDEDGIFIAECPSIPGCVSQGKTEREAEENIQDAIKECLEVRLKKGMPLTVITREVEVYI</sequence>
<dbReference type="PANTHER" id="PTHR34504">
    <property type="entry name" value="ANTITOXIN HICB"/>
    <property type="match status" value="1"/>
</dbReference>
<organism evidence="1 2">
    <name type="scientific">Cylindrospermum stagnale PCC 7417</name>
    <dbReference type="NCBI Taxonomy" id="56107"/>
    <lineage>
        <taxon>Bacteria</taxon>
        <taxon>Bacillati</taxon>
        <taxon>Cyanobacteriota</taxon>
        <taxon>Cyanophyceae</taxon>
        <taxon>Nostocales</taxon>
        <taxon>Nostocaceae</taxon>
        <taxon>Cylindrospermum</taxon>
    </lineage>
</organism>
<reference evidence="1 2" key="1">
    <citation type="submission" date="2012-06" db="EMBL/GenBank/DDBJ databases">
        <title>Finished chromosome of genome of Cylindrospermum stagnale PCC 7417.</title>
        <authorList>
            <consortium name="US DOE Joint Genome Institute"/>
            <person name="Gugger M."/>
            <person name="Coursin T."/>
            <person name="Rippka R."/>
            <person name="Tandeau De Marsac N."/>
            <person name="Huntemann M."/>
            <person name="Wei C.-L."/>
            <person name="Han J."/>
            <person name="Detter J.C."/>
            <person name="Han C."/>
            <person name="Tapia R."/>
            <person name="Chen A."/>
            <person name="Kyrpides N."/>
            <person name="Mavromatis K."/>
            <person name="Markowitz V."/>
            <person name="Szeto E."/>
            <person name="Ivanova N."/>
            <person name="Pagani I."/>
            <person name="Pati A."/>
            <person name="Goodwin L."/>
            <person name="Nordberg H.P."/>
            <person name="Cantor M.N."/>
            <person name="Hua S.X."/>
            <person name="Woyke T."/>
            <person name="Kerfeld C.A."/>
        </authorList>
    </citation>
    <scope>NUCLEOTIDE SEQUENCE [LARGE SCALE GENOMIC DNA]</scope>
    <source>
        <strain evidence="1 2">PCC 7417</strain>
    </source>
</reference>
<dbReference type="KEGG" id="csg:Cylst_4040"/>
<dbReference type="STRING" id="56107.Cylst_4040"/>
<dbReference type="EMBL" id="CP003642">
    <property type="protein sequence ID" value="AFZ26150.1"/>
    <property type="molecule type" value="Genomic_DNA"/>
</dbReference>
<dbReference type="InterPro" id="IPR035069">
    <property type="entry name" value="TTHA1013/TTHA0281-like"/>
</dbReference>
<dbReference type="Gene3D" id="3.30.160.250">
    <property type="match status" value="1"/>
</dbReference>
<dbReference type="RefSeq" id="WP_015209393.1">
    <property type="nucleotide sequence ID" value="NC_019757.1"/>
</dbReference>
<dbReference type="Pfam" id="PF21748">
    <property type="entry name" value="UPF0150"/>
    <property type="match status" value="1"/>
</dbReference>
<evidence type="ECO:0000313" key="2">
    <source>
        <dbReference type="Proteomes" id="UP000010475"/>
    </source>
</evidence>
<dbReference type="Proteomes" id="UP000010475">
    <property type="component" value="Chromosome"/>
</dbReference>
<protein>
    <submittedName>
        <fullName evidence="1">Uncharacterized protein</fullName>
    </submittedName>
</protein>
<dbReference type="HOGENOM" id="CLU_114047_2_2_3"/>
<dbReference type="InterPro" id="IPR051404">
    <property type="entry name" value="TA_system_antitoxin"/>
</dbReference>
<dbReference type="eggNOG" id="COG1598">
    <property type="taxonomic scope" value="Bacteria"/>
</dbReference>
<evidence type="ECO:0000313" key="1">
    <source>
        <dbReference type="EMBL" id="AFZ26150.1"/>
    </source>
</evidence>
<dbReference type="PANTHER" id="PTHR34504:SF2">
    <property type="entry name" value="UPF0150 PROTEIN SSL0259"/>
    <property type="match status" value="1"/>
</dbReference>
<dbReference type="PATRIC" id="fig|56107.3.peg.4439"/>
<gene>
    <name evidence="1" type="ORF">Cylst_4040</name>
</gene>
<dbReference type="SUPFAM" id="SSF143100">
    <property type="entry name" value="TTHA1013/TTHA0281-like"/>
    <property type="match status" value="1"/>
</dbReference>
<keyword evidence="2" id="KW-1185">Reference proteome</keyword>
<dbReference type="AlphaFoldDB" id="K9X0L0"/>
<proteinExistence type="predicted"/>
<accession>K9X0L0</accession>
<name>K9X0L0_9NOST</name>
<dbReference type="InterPro" id="IPR049389">
    <property type="entry name" value="TTHA0281-like"/>
</dbReference>